<evidence type="ECO:0000313" key="2">
    <source>
        <dbReference type="Proteomes" id="UP001222800"/>
    </source>
</evidence>
<gene>
    <name evidence="1" type="ORF">P4S50_11010</name>
</gene>
<protein>
    <submittedName>
        <fullName evidence="1">Uncharacterized protein</fullName>
    </submittedName>
</protein>
<reference evidence="1 2" key="1">
    <citation type="submission" date="2023-03" db="EMBL/GenBank/DDBJ databases">
        <title>Complete genome sequence of Tepidibacter sp. SWIR-1, isolated from a deep-sea hydrothermal vent.</title>
        <authorList>
            <person name="Li X."/>
        </authorList>
    </citation>
    <scope>NUCLEOTIDE SEQUENCE [LARGE SCALE GENOMIC DNA]</scope>
    <source>
        <strain evidence="1 2">SWIR-1</strain>
    </source>
</reference>
<dbReference type="EMBL" id="CP120733">
    <property type="protein sequence ID" value="WFD08917.1"/>
    <property type="molecule type" value="Genomic_DNA"/>
</dbReference>
<accession>A0ABY8E7R2</accession>
<sequence length="98" mass="11052">MDSKQEFLGAIRSELDDLVVGALHLEKVYVNEKDAKTNDGIQVEWHGDVLEGHYYVLDSNLYTDKARKKIAAKLDVISSKIHQGAKKGLIQNEQDLWG</sequence>
<dbReference type="Proteomes" id="UP001222800">
    <property type="component" value="Chromosome"/>
</dbReference>
<name>A0ABY8E7R2_9FIRM</name>
<organism evidence="1 2">
    <name type="scientific">Tepidibacter hydrothermalis</name>
    <dbReference type="NCBI Taxonomy" id="3036126"/>
    <lineage>
        <taxon>Bacteria</taxon>
        <taxon>Bacillati</taxon>
        <taxon>Bacillota</taxon>
        <taxon>Clostridia</taxon>
        <taxon>Peptostreptococcales</taxon>
        <taxon>Peptostreptococcaceae</taxon>
        <taxon>Tepidibacter</taxon>
    </lineage>
</organism>
<dbReference type="RefSeq" id="WP_277730835.1">
    <property type="nucleotide sequence ID" value="NZ_CP120733.1"/>
</dbReference>
<proteinExistence type="predicted"/>
<evidence type="ECO:0000313" key="1">
    <source>
        <dbReference type="EMBL" id="WFD08917.1"/>
    </source>
</evidence>
<keyword evidence="2" id="KW-1185">Reference proteome</keyword>